<dbReference type="RefSeq" id="WP_057790284.1">
    <property type="nucleotide sequence ID" value="NZ_CP013926.1"/>
</dbReference>
<dbReference type="AlphaFoldDB" id="A0AAW7YZQ3"/>
<name>A0AAW7YZQ3_9ALTE</name>
<dbReference type="InterPro" id="IPR014710">
    <property type="entry name" value="RmlC-like_jellyroll"/>
</dbReference>
<feature type="domain" description="ChrR-like cupin" evidence="1">
    <location>
        <begin position="11"/>
        <end position="112"/>
    </location>
</feature>
<dbReference type="InterPro" id="IPR011051">
    <property type="entry name" value="RmlC_Cupin_sf"/>
</dbReference>
<proteinExistence type="predicted"/>
<dbReference type="Proteomes" id="UP001170717">
    <property type="component" value="Unassembled WGS sequence"/>
</dbReference>
<protein>
    <submittedName>
        <fullName evidence="2">Anti-sigma factor</fullName>
    </submittedName>
    <submittedName>
        <fullName evidence="3">Cupin domain-containing protein</fullName>
    </submittedName>
</protein>
<dbReference type="SUPFAM" id="SSF51182">
    <property type="entry name" value="RmlC-like cupins"/>
    <property type="match status" value="2"/>
</dbReference>
<evidence type="ECO:0000313" key="2">
    <source>
        <dbReference type="EMBL" id="AMJ75242.1"/>
    </source>
</evidence>
<accession>A0AAW7YZQ3</accession>
<keyword evidence="4" id="KW-1185">Reference proteome</keyword>
<dbReference type="Proteomes" id="UP000056750">
    <property type="component" value="Chromosome"/>
</dbReference>
<evidence type="ECO:0000313" key="3">
    <source>
        <dbReference type="EMBL" id="MDO6577945.1"/>
    </source>
</evidence>
<dbReference type="InterPro" id="IPR025979">
    <property type="entry name" value="ChrR-like_cupin_dom"/>
</dbReference>
<evidence type="ECO:0000313" key="4">
    <source>
        <dbReference type="Proteomes" id="UP000056750"/>
    </source>
</evidence>
<organism evidence="3 5">
    <name type="scientific">Alteromonas stellipolaris</name>
    <dbReference type="NCBI Taxonomy" id="233316"/>
    <lineage>
        <taxon>Bacteria</taxon>
        <taxon>Pseudomonadati</taxon>
        <taxon>Pseudomonadota</taxon>
        <taxon>Gammaproteobacteria</taxon>
        <taxon>Alteromonadales</taxon>
        <taxon>Alteromonadaceae</taxon>
        <taxon>Alteromonas/Salinimonas group</taxon>
        <taxon>Alteromonas</taxon>
    </lineage>
</organism>
<dbReference type="EMBL" id="CP013926">
    <property type="protein sequence ID" value="AMJ75242.1"/>
    <property type="molecule type" value="Genomic_DNA"/>
</dbReference>
<dbReference type="EMBL" id="JAUOQI010000006">
    <property type="protein sequence ID" value="MDO6577945.1"/>
    <property type="molecule type" value="Genomic_DNA"/>
</dbReference>
<evidence type="ECO:0000259" key="1">
    <source>
        <dbReference type="Pfam" id="PF12973"/>
    </source>
</evidence>
<reference evidence="3" key="2">
    <citation type="submission" date="2023-07" db="EMBL/GenBank/DDBJ databases">
        <title>Genome content predicts the carbon catabolic preferences of heterotrophic bacteria.</title>
        <authorList>
            <person name="Gralka M."/>
        </authorList>
    </citation>
    <scope>NUCLEOTIDE SEQUENCE</scope>
    <source>
        <strain evidence="3">F2M12</strain>
    </source>
</reference>
<sequence length="224" mass="24792">MRVNSDFLQQAALLSSQYSWKPTPQKGVERVMLDRIGGEKARATTVVRYAPESFFPSHGHPGGEEILVLSGTFSDQAGDYPEGWYLRNPPGSSHAPSSKNGTTIFVKLWQMQEKEASPVRIDTNNPNAWITKNNLQICPLYQDDSEETKLVKLSPQQHLFNKLSTHDALELFVLSGSVLHQGQEYTKGSWLRLPSNSKPLITAGDSNAAIYLKVGSFKNIGCGD</sequence>
<evidence type="ECO:0000313" key="5">
    <source>
        <dbReference type="Proteomes" id="UP001170717"/>
    </source>
</evidence>
<dbReference type="Gene3D" id="2.60.120.10">
    <property type="entry name" value="Jelly Rolls"/>
    <property type="match status" value="1"/>
</dbReference>
<reference evidence="2 4" key="1">
    <citation type="submission" date="2015-12" db="EMBL/GenBank/DDBJ databases">
        <title>Intraspecies pangenome expansion in the marine bacterium Alteromonas.</title>
        <authorList>
            <person name="Lopez-Perez M."/>
            <person name="Rodriguez-Valera F."/>
        </authorList>
    </citation>
    <scope>NUCLEOTIDE SEQUENCE [LARGE SCALE GENOMIC DNA]</scope>
    <source>
        <strain evidence="2 4">LMG 21861</strain>
    </source>
</reference>
<dbReference type="Pfam" id="PF12973">
    <property type="entry name" value="Cupin_7"/>
    <property type="match status" value="1"/>
</dbReference>
<dbReference type="CDD" id="cd20303">
    <property type="entry name" value="cupin_ChrR_1"/>
    <property type="match status" value="1"/>
</dbReference>
<gene>
    <name evidence="2" type="ORF">AVL57_15500</name>
    <name evidence="3" type="ORF">Q4527_11105</name>
</gene>
<dbReference type="KEGG" id="asq:AVL57_15500"/>